<protein>
    <submittedName>
        <fullName evidence="1">Cysteine-rich CWC family protein</fullName>
    </submittedName>
</protein>
<dbReference type="EMBL" id="JAEQND010000010">
    <property type="protein sequence ID" value="MBL0427190.1"/>
    <property type="molecule type" value="Genomic_DNA"/>
</dbReference>
<dbReference type="Proteomes" id="UP000622707">
    <property type="component" value="Unassembled WGS sequence"/>
</dbReference>
<gene>
    <name evidence="1" type="ORF">JI746_18890</name>
</gene>
<proteinExistence type="predicted"/>
<dbReference type="InterPro" id="IPR032720">
    <property type="entry name" value="Cys_rich_CWC"/>
</dbReference>
<name>A0ABS1JSF7_9BURK</name>
<evidence type="ECO:0000313" key="2">
    <source>
        <dbReference type="Proteomes" id="UP000622707"/>
    </source>
</evidence>
<reference evidence="1 2" key="1">
    <citation type="journal article" date="2017" name="Int. J. Syst. Evol. Microbiol.">
        <title>Ramlibacter alkalitolerans sp. nov., alkali-tolerant bacterium isolated from soil of ginseng.</title>
        <authorList>
            <person name="Lee D.H."/>
            <person name="Cha C.J."/>
        </authorList>
    </citation>
    <scope>NUCLEOTIDE SEQUENCE [LARGE SCALE GENOMIC DNA]</scope>
    <source>
        <strain evidence="1 2">KACC 19305</strain>
    </source>
</reference>
<comment type="caution">
    <text evidence="1">The sequence shown here is derived from an EMBL/GenBank/DDBJ whole genome shotgun (WGS) entry which is preliminary data.</text>
</comment>
<keyword evidence="2" id="KW-1185">Reference proteome</keyword>
<accession>A0ABS1JSF7</accession>
<organism evidence="1 2">
    <name type="scientific">Ramlibacter alkalitolerans</name>
    <dbReference type="NCBI Taxonomy" id="2039631"/>
    <lineage>
        <taxon>Bacteria</taxon>
        <taxon>Pseudomonadati</taxon>
        <taxon>Pseudomonadota</taxon>
        <taxon>Betaproteobacteria</taxon>
        <taxon>Burkholderiales</taxon>
        <taxon>Comamonadaceae</taxon>
        <taxon>Ramlibacter</taxon>
    </lineage>
</organism>
<evidence type="ECO:0000313" key="1">
    <source>
        <dbReference type="EMBL" id="MBL0427190.1"/>
    </source>
</evidence>
<sequence>MELERETGVKQPACWCTQLHFSAELLARVPAQAQRRACLCPACARSGAVA</sequence>
<dbReference type="Pfam" id="PF14375">
    <property type="entry name" value="Cys_rich_CWC"/>
    <property type="match status" value="1"/>
</dbReference>